<feature type="binding site" evidence="2">
    <location>
        <position position="42"/>
    </location>
    <ligand>
        <name>substrate</name>
    </ligand>
</feature>
<dbReference type="NCBIfam" id="NF011405">
    <property type="entry name" value="PRK14830.1"/>
    <property type="match status" value="1"/>
</dbReference>
<feature type="active site" description="Proton acceptor" evidence="2">
    <location>
        <position position="85"/>
    </location>
</feature>
<feature type="active site" evidence="2">
    <location>
        <position position="37"/>
    </location>
</feature>
<dbReference type="Proteomes" id="UP000004018">
    <property type="component" value="Unassembled WGS sequence"/>
</dbReference>
<accession>A0ABP2L5P9</accession>
<dbReference type="GO" id="GO:0008834">
    <property type="term" value="F:ditrans,polycis-undecaprenyl-diphosphate synthase [(2E,6E)-farnesyl-diphosphate specific] activity"/>
    <property type="evidence" value="ECO:0007669"/>
    <property type="project" value="UniProtKB-EC"/>
</dbReference>
<dbReference type="PROSITE" id="PS01066">
    <property type="entry name" value="UPP_SYNTHASE"/>
    <property type="match status" value="1"/>
</dbReference>
<keyword evidence="1 2" id="KW-0808">Transferase</keyword>
<feature type="binding site" evidence="2">
    <location>
        <position position="37"/>
    </location>
    <ligand>
        <name>Mg(2+)</name>
        <dbReference type="ChEBI" id="CHEBI:18420"/>
    </ligand>
</feature>
<dbReference type="NCBIfam" id="TIGR00055">
    <property type="entry name" value="uppS"/>
    <property type="match status" value="1"/>
</dbReference>
<feature type="binding site" evidence="2">
    <location>
        <begin position="211"/>
        <end position="213"/>
    </location>
    <ligand>
        <name>substrate</name>
    </ligand>
</feature>
<comment type="cofactor">
    <cofactor evidence="2">
        <name>Mg(2+)</name>
        <dbReference type="ChEBI" id="CHEBI:18420"/>
    </cofactor>
    <text evidence="2">Binds 2 magnesium ions per subunit.</text>
</comment>
<protein>
    <recommendedName>
        <fullName evidence="2">Isoprenyl transferase</fullName>
        <ecNumber evidence="2">2.5.1.-</ecNumber>
    </recommendedName>
</protein>
<feature type="binding site" evidence="2">
    <location>
        <position position="88"/>
    </location>
    <ligand>
        <name>substrate</name>
    </ligand>
</feature>
<comment type="subunit">
    <text evidence="2">Homodimer.</text>
</comment>
<feature type="binding site" evidence="2">
    <location>
        <position position="224"/>
    </location>
    <ligand>
        <name>Mg(2+)</name>
        <dbReference type="ChEBI" id="CHEBI:18420"/>
    </ligand>
</feature>
<dbReference type="InterPro" id="IPR001441">
    <property type="entry name" value="UPP_synth-like"/>
</dbReference>
<feature type="binding site" evidence="2">
    <location>
        <begin position="38"/>
        <end position="41"/>
    </location>
    <ligand>
        <name>substrate</name>
    </ligand>
</feature>
<reference evidence="3 4" key="1">
    <citation type="submission" date="2011-04" db="EMBL/GenBank/DDBJ databases">
        <authorList>
            <person name="Harkins D.M."/>
            <person name="Madupu R."/>
            <person name="Durkin A.S."/>
            <person name="Torralba M."/>
            <person name="Methe B."/>
            <person name="Sutton G.G."/>
            <person name="Nelson K.E."/>
        </authorList>
    </citation>
    <scope>NUCLEOTIDE SEQUENCE [LARGE SCALE GENOMIC DNA]</scope>
    <source>
        <strain evidence="3 4">UPII 199-6</strain>
    </source>
</reference>
<feature type="binding site" evidence="2">
    <location>
        <position position="86"/>
    </location>
    <ligand>
        <name>substrate</name>
    </ligand>
</feature>
<feature type="binding site" evidence="2">
    <location>
        <position position="50"/>
    </location>
    <ligand>
        <name>substrate</name>
    </ligand>
</feature>
<comment type="similarity">
    <text evidence="2">Belongs to the UPP synthase family.</text>
</comment>
<feature type="binding site" evidence="2">
    <location>
        <position position="54"/>
    </location>
    <ligand>
        <name>substrate</name>
    </ligand>
</feature>
<keyword evidence="2" id="KW-0479">Metal-binding</keyword>
<name>A0ABP2L5P9_9FIRM</name>
<dbReference type="HAMAP" id="MF_01139">
    <property type="entry name" value="ISPT"/>
    <property type="match status" value="1"/>
</dbReference>
<comment type="caution">
    <text evidence="3">The sequence shown here is derived from an EMBL/GenBank/DDBJ whole genome shotgun (WGS) entry which is preliminary data.</text>
</comment>
<keyword evidence="4" id="KW-1185">Reference proteome</keyword>
<dbReference type="EC" id="2.5.1.-" evidence="2"/>
<dbReference type="SUPFAM" id="SSF64005">
    <property type="entry name" value="Undecaprenyl diphosphate synthase"/>
    <property type="match status" value="1"/>
</dbReference>
<dbReference type="InterPro" id="IPR018520">
    <property type="entry name" value="UPP_synth-like_CS"/>
</dbReference>
<dbReference type="EMBL" id="AFIJ01000007">
    <property type="protein sequence ID" value="EGL42043.1"/>
    <property type="molecule type" value="Genomic_DNA"/>
</dbReference>
<organism evidence="3 4">
    <name type="scientific">Megasphaera lornae</name>
    <dbReference type="NCBI Taxonomy" id="1000568"/>
    <lineage>
        <taxon>Bacteria</taxon>
        <taxon>Bacillati</taxon>
        <taxon>Bacillota</taxon>
        <taxon>Negativicutes</taxon>
        <taxon>Veillonellales</taxon>
        <taxon>Veillonellaceae</taxon>
        <taxon>Megasphaera</taxon>
    </lineage>
</organism>
<sequence length="258" mass="29508">MFHLFKKKTASTEYPKKITENMLDVSRLPRHVAIIMDGNGRWAKRKNLPRHIGHRVGADTLKKIVTAADDLGIKVLTVYAFSTENWKRPEAEVSYIMKLMQDYLRKNLLELAEHNVRLQFIGDISCLAPELQKSFADAVQSMENNTGLLLNIAVNYGGRAELTRAVRTLAEQVEQGKVRAGEIDEARLAGELYTAPDNDVDLVIRPGNDFRISNFLLWQIAYAEFWYTPICWPDFTKDTLLEALYAYQGRERRFGGLK</sequence>
<gene>
    <name evidence="3" type="primary">uppS</name>
    <name evidence="3" type="ORF">HMPREF1039_0198</name>
</gene>
<feature type="binding site" evidence="2">
    <location>
        <position position="205"/>
    </location>
    <ligand>
        <name>substrate</name>
    </ligand>
</feature>
<evidence type="ECO:0000313" key="4">
    <source>
        <dbReference type="Proteomes" id="UP000004018"/>
    </source>
</evidence>
<evidence type="ECO:0000313" key="3">
    <source>
        <dbReference type="EMBL" id="EGL42043.1"/>
    </source>
</evidence>
<comment type="function">
    <text evidence="2">Catalyzes the condensation of isopentenyl diphosphate (IPP) with allylic pyrophosphates generating different type of terpenoids.</text>
</comment>
<dbReference type="Pfam" id="PF01255">
    <property type="entry name" value="Prenyltransf"/>
    <property type="match status" value="1"/>
</dbReference>
<dbReference type="InterPro" id="IPR036424">
    <property type="entry name" value="UPP_synth-like_sf"/>
</dbReference>
<feature type="binding site" evidence="2">
    <location>
        <begin position="82"/>
        <end position="84"/>
    </location>
    <ligand>
        <name>substrate</name>
    </ligand>
</feature>
<dbReference type="CDD" id="cd00475">
    <property type="entry name" value="Cis_IPPS"/>
    <property type="match status" value="1"/>
</dbReference>
<dbReference type="PANTHER" id="PTHR10291:SF0">
    <property type="entry name" value="DEHYDRODOLICHYL DIPHOSPHATE SYNTHASE 2"/>
    <property type="match status" value="1"/>
</dbReference>
<dbReference type="Gene3D" id="3.40.1180.10">
    <property type="entry name" value="Decaprenyl diphosphate synthase-like"/>
    <property type="match status" value="1"/>
</dbReference>
<evidence type="ECO:0000256" key="2">
    <source>
        <dbReference type="HAMAP-Rule" id="MF_01139"/>
    </source>
</evidence>
<proteinExistence type="inferred from homology"/>
<keyword evidence="2" id="KW-0460">Magnesium</keyword>
<dbReference type="RefSeq" id="WP_007390504.1">
    <property type="nucleotide sequence ID" value="NZ_AFIJ01000007.1"/>
</dbReference>
<dbReference type="PANTHER" id="PTHR10291">
    <property type="entry name" value="DEHYDRODOLICHYL DIPHOSPHATE SYNTHASE FAMILY MEMBER"/>
    <property type="match status" value="1"/>
</dbReference>
<evidence type="ECO:0000256" key="1">
    <source>
        <dbReference type="ARBA" id="ARBA00022679"/>
    </source>
</evidence>